<dbReference type="Proteomes" id="UP000694888">
    <property type="component" value="Unplaced"/>
</dbReference>
<organism evidence="10 11">
    <name type="scientific">Aplysia californica</name>
    <name type="common">California sea hare</name>
    <dbReference type="NCBI Taxonomy" id="6500"/>
    <lineage>
        <taxon>Eukaryota</taxon>
        <taxon>Metazoa</taxon>
        <taxon>Spiralia</taxon>
        <taxon>Lophotrochozoa</taxon>
        <taxon>Mollusca</taxon>
        <taxon>Gastropoda</taxon>
        <taxon>Heterobranchia</taxon>
        <taxon>Euthyneura</taxon>
        <taxon>Tectipleura</taxon>
        <taxon>Aplysiida</taxon>
        <taxon>Aplysioidea</taxon>
        <taxon>Aplysiidae</taxon>
        <taxon>Aplysia</taxon>
    </lineage>
</organism>
<dbReference type="InterPro" id="IPR018497">
    <property type="entry name" value="Peptidase_M13_C"/>
</dbReference>
<keyword evidence="2" id="KW-0645">Protease</keyword>
<evidence type="ECO:0000256" key="6">
    <source>
        <dbReference type="ARBA" id="ARBA00023049"/>
    </source>
</evidence>
<evidence type="ECO:0000256" key="2">
    <source>
        <dbReference type="ARBA" id="ARBA00022670"/>
    </source>
</evidence>
<dbReference type="RefSeq" id="XP_012939247.1">
    <property type="nucleotide sequence ID" value="XM_013083793.1"/>
</dbReference>
<dbReference type="InterPro" id="IPR000718">
    <property type="entry name" value="Peptidase_M13"/>
</dbReference>
<dbReference type="PRINTS" id="PR00786">
    <property type="entry name" value="NEPRILYSIN"/>
</dbReference>
<proteinExistence type="predicted"/>
<dbReference type="SUPFAM" id="SSF55486">
    <property type="entry name" value="Metalloproteases ('zincins'), catalytic domain"/>
    <property type="match status" value="1"/>
</dbReference>
<dbReference type="InterPro" id="IPR024079">
    <property type="entry name" value="MetalloPept_cat_dom_sf"/>
</dbReference>
<dbReference type="Gene3D" id="3.40.390.10">
    <property type="entry name" value="Collagenase (Catalytic Domain)"/>
    <property type="match status" value="1"/>
</dbReference>
<protein>
    <submittedName>
        <fullName evidence="11">Neprilysin-1</fullName>
    </submittedName>
</protein>
<evidence type="ECO:0000259" key="9">
    <source>
        <dbReference type="Pfam" id="PF05649"/>
    </source>
</evidence>
<keyword evidence="6" id="KW-0482">Metalloprotease</keyword>
<keyword evidence="7" id="KW-1133">Transmembrane helix</keyword>
<keyword evidence="7" id="KW-0472">Membrane</keyword>
<evidence type="ECO:0000256" key="3">
    <source>
        <dbReference type="ARBA" id="ARBA00022723"/>
    </source>
</evidence>
<comment type="cofactor">
    <cofactor evidence="1">
        <name>Zn(2+)</name>
        <dbReference type="ChEBI" id="CHEBI:29105"/>
    </cofactor>
</comment>
<dbReference type="GeneID" id="101863822"/>
<dbReference type="Pfam" id="PF05649">
    <property type="entry name" value="Peptidase_M13_N"/>
    <property type="match status" value="1"/>
</dbReference>
<feature type="domain" description="Peptidase M13 N-terminal" evidence="9">
    <location>
        <begin position="116"/>
        <end position="511"/>
    </location>
</feature>
<dbReference type="Gene3D" id="1.10.1380.10">
    <property type="entry name" value="Neutral endopeptidase , domain2"/>
    <property type="match status" value="1"/>
</dbReference>
<evidence type="ECO:0000256" key="7">
    <source>
        <dbReference type="SAM" id="Phobius"/>
    </source>
</evidence>
<keyword evidence="4" id="KW-0378">Hydrolase</keyword>
<dbReference type="PANTHER" id="PTHR11733:SF240">
    <property type="entry name" value="GH14155P-RELATED"/>
    <property type="match status" value="1"/>
</dbReference>
<dbReference type="InterPro" id="IPR008753">
    <property type="entry name" value="Peptidase_M13_N"/>
</dbReference>
<dbReference type="PANTHER" id="PTHR11733">
    <property type="entry name" value="ZINC METALLOPROTEASE FAMILY M13 NEPRILYSIN-RELATED"/>
    <property type="match status" value="1"/>
</dbReference>
<evidence type="ECO:0000259" key="8">
    <source>
        <dbReference type="Pfam" id="PF01431"/>
    </source>
</evidence>
<evidence type="ECO:0000313" key="10">
    <source>
        <dbReference type="Proteomes" id="UP000694888"/>
    </source>
</evidence>
<evidence type="ECO:0000256" key="1">
    <source>
        <dbReference type="ARBA" id="ARBA00001947"/>
    </source>
</evidence>
<evidence type="ECO:0000256" key="4">
    <source>
        <dbReference type="ARBA" id="ARBA00022801"/>
    </source>
</evidence>
<sequence>MTAKFELSSDGPQYQASSSPSSLVKLLLALLALNMAAVIVLAVFLGMGATGDTTLTCKIDGAALASGSLGKGSPSIPAVKGHQDVEEGAAPEVCITKECVTAASNLVLSLDESINPCQDFYKFACGGWIDNHELPEEKSSYSTFTVTEDDNNLVLKRLLGAPVQDDEKDYIKKAKDMYASCLNYDQVNALGAQPMKDFVQDLGGWPLVSPDWTEENFSLSDLLLKVTRSNELPIVNLYVGTDVMNTTKKILEFDQPSFALPGPKYYLGGDDNVKFIKAYKTFIHDVGELMGFVNETTANDDVDAIVEFETKLANISDRPEDRRDAYAMYHPMSLGDIIGNYSLPVFNMSNYVLEMMALPGIDVYDITEEEIVNVKSPAYYSKMLQLVNNTSARTLANYAVWRAVFDNVGTLGADFREAFVAYKRVIFGQQADFSRPDLCVSYTGRNLGFAVGRMFLDAKFSKDDRASAEEMIKNIQQAFNDHLADLDWMDETTKKAAREKNEYINRRIGYPDSNLNDTYLSDIYALASINRTSFLKNVVSCKTLRFAQDASGFRTPTDKTRWSDPPQTVNAYYSPSTNQITFPAGVLQPPNFNSRFPGYINYGAIGSIIGHEITHGFDDAGRQRDKYGKLREWWSPEVVEKFKTRAKCIVDQYTNFSQRIDGHDYHLNGVTSQGENIADNGGVKIAYKAYRTWVSSQGKPEPGLPGLNYTDNQLFFINFAQVSG</sequence>
<keyword evidence="3" id="KW-0479">Metal-binding</keyword>
<evidence type="ECO:0000313" key="11">
    <source>
        <dbReference type="RefSeq" id="XP_012939247.1"/>
    </source>
</evidence>
<keyword evidence="5" id="KW-0862">Zinc</keyword>
<evidence type="ECO:0000256" key="5">
    <source>
        <dbReference type="ARBA" id="ARBA00022833"/>
    </source>
</evidence>
<name>A0ABM1A223_APLCA</name>
<dbReference type="InterPro" id="IPR042089">
    <property type="entry name" value="Peptidase_M13_dom_2"/>
</dbReference>
<dbReference type="Pfam" id="PF01431">
    <property type="entry name" value="Peptidase_M13"/>
    <property type="match status" value="1"/>
</dbReference>
<dbReference type="PROSITE" id="PS51885">
    <property type="entry name" value="NEPRILYSIN"/>
    <property type="match status" value="1"/>
</dbReference>
<keyword evidence="10" id="KW-1185">Reference proteome</keyword>
<feature type="transmembrane region" description="Helical" evidence="7">
    <location>
        <begin position="26"/>
        <end position="49"/>
    </location>
</feature>
<dbReference type="CDD" id="cd08662">
    <property type="entry name" value="M13"/>
    <property type="match status" value="1"/>
</dbReference>
<accession>A0ABM1A223</accession>
<reference evidence="11" key="1">
    <citation type="submission" date="2025-08" db="UniProtKB">
        <authorList>
            <consortium name="RefSeq"/>
        </authorList>
    </citation>
    <scope>IDENTIFICATION</scope>
</reference>
<gene>
    <name evidence="11" type="primary">LOC101863822</name>
</gene>
<keyword evidence="7" id="KW-0812">Transmembrane</keyword>
<feature type="domain" description="Peptidase M13 C-terminal" evidence="8">
    <location>
        <begin position="570"/>
        <end position="722"/>
    </location>
</feature>